<feature type="signal peptide" evidence="1">
    <location>
        <begin position="1"/>
        <end position="21"/>
    </location>
</feature>
<name>A0A1Y1QAM0_9GAMM</name>
<protein>
    <recommendedName>
        <fullName evidence="4">Lipoprotein</fullName>
    </recommendedName>
</protein>
<reference evidence="2 3" key="1">
    <citation type="submission" date="2017-01" db="EMBL/GenBank/DDBJ databases">
        <title>Novel large sulfur bacteria in the metagenomes of groundwater-fed chemosynthetic microbial mats in the Lake Huron basin.</title>
        <authorList>
            <person name="Sharrar A.M."/>
            <person name="Flood B.E."/>
            <person name="Bailey J.V."/>
            <person name="Jones D.S."/>
            <person name="Biddanda B."/>
            <person name="Ruberg S.A."/>
            <person name="Marcus D.N."/>
            <person name="Dick G.J."/>
        </authorList>
    </citation>
    <scope>NUCLEOTIDE SEQUENCE [LARGE SCALE GENOMIC DNA]</scope>
    <source>
        <strain evidence="2">A8</strain>
    </source>
</reference>
<organism evidence="2 3">
    <name type="scientific">Thiothrix lacustris</name>
    <dbReference type="NCBI Taxonomy" id="525917"/>
    <lineage>
        <taxon>Bacteria</taxon>
        <taxon>Pseudomonadati</taxon>
        <taxon>Pseudomonadota</taxon>
        <taxon>Gammaproteobacteria</taxon>
        <taxon>Thiotrichales</taxon>
        <taxon>Thiotrichaceae</taxon>
        <taxon>Thiothrix</taxon>
    </lineage>
</organism>
<dbReference type="PROSITE" id="PS51257">
    <property type="entry name" value="PROKAR_LIPOPROTEIN"/>
    <property type="match status" value="1"/>
</dbReference>
<evidence type="ECO:0000256" key="1">
    <source>
        <dbReference type="SAM" id="SignalP"/>
    </source>
</evidence>
<feature type="chain" id="PRO_5013344899" description="Lipoprotein" evidence="1">
    <location>
        <begin position="22"/>
        <end position="124"/>
    </location>
</feature>
<gene>
    <name evidence="2" type="ORF">BWK73_45715</name>
</gene>
<sequence>MKLCRYIVVTLALSSGLIGCASVPPAEQLQREMAGVDNSSPTFAQGYADGCQSGLSAGGDSRFVYVKDLNQANQADYKLGWEDGFRICQSRQVQRNNARNSSDSFGGLPFPGFPRTGVTIGVQL</sequence>
<keyword evidence="1" id="KW-0732">Signal</keyword>
<dbReference type="EMBL" id="MTEJ01000568">
    <property type="protein sequence ID" value="OQX01541.1"/>
    <property type="molecule type" value="Genomic_DNA"/>
</dbReference>
<evidence type="ECO:0000313" key="3">
    <source>
        <dbReference type="Proteomes" id="UP000192491"/>
    </source>
</evidence>
<proteinExistence type="predicted"/>
<accession>A0A1Y1QAM0</accession>
<comment type="caution">
    <text evidence="2">The sequence shown here is derived from an EMBL/GenBank/DDBJ whole genome shotgun (WGS) entry which is preliminary data.</text>
</comment>
<dbReference type="Proteomes" id="UP000192491">
    <property type="component" value="Unassembled WGS sequence"/>
</dbReference>
<dbReference type="AlphaFoldDB" id="A0A1Y1QAM0"/>
<evidence type="ECO:0000313" key="2">
    <source>
        <dbReference type="EMBL" id="OQX01541.1"/>
    </source>
</evidence>
<evidence type="ECO:0008006" key="4">
    <source>
        <dbReference type="Google" id="ProtNLM"/>
    </source>
</evidence>